<name>A0A730VKD6_SALMO</name>
<reference evidence="1" key="1">
    <citation type="journal article" date="2018" name="Genome Biol.">
        <title>SKESA: strategic k-mer extension for scrupulous assemblies.</title>
        <authorList>
            <person name="Souvorov A."/>
            <person name="Agarwala R."/>
            <person name="Lipman D.J."/>
        </authorList>
    </citation>
    <scope>NUCLEOTIDE SEQUENCE</scope>
    <source>
        <strain evidence="1">BCW_2023</strain>
    </source>
</reference>
<protein>
    <submittedName>
        <fullName evidence="1">Uncharacterized protein</fullName>
    </submittedName>
</protein>
<evidence type="ECO:0000313" key="1">
    <source>
        <dbReference type="EMBL" id="HAE4145922.1"/>
    </source>
</evidence>
<organism evidence="1">
    <name type="scientific">Salmonella montevideo</name>
    <dbReference type="NCBI Taxonomy" id="115981"/>
    <lineage>
        <taxon>Bacteria</taxon>
        <taxon>Pseudomonadati</taxon>
        <taxon>Pseudomonadota</taxon>
        <taxon>Gammaproteobacteria</taxon>
        <taxon>Enterobacterales</taxon>
        <taxon>Enterobacteriaceae</taxon>
        <taxon>Salmonella</taxon>
    </lineage>
</organism>
<accession>A0A730VKD6</accession>
<proteinExistence type="predicted"/>
<dbReference type="AlphaFoldDB" id="A0A730VKD6"/>
<dbReference type="EMBL" id="DAARVT010000027">
    <property type="protein sequence ID" value="HAE4145922.1"/>
    <property type="molecule type" value="Genomic_DNA"/>
</dbReference>
<reference evidence="1" key="2">
    <citation type="submission" date="2018-07" db="EMBL/GenBank/DDBJ databases">
        <authorList>
            <consortium name="NCBI Pathogen Detection Project"/>
        </authorList>
    </citation>
    <scope>NUCLEOTIDE SEQUENCE</scope>
    <source>
        <strain evidence="1">BCW_2023</strain>
    </source>
</reference>
<sequence>MQFAPVMIFCWHGKFPLLWGKDIQQQVQNGSFRQSPLKRAVTHSERFFRFVVINPVLMAVNGAQRFLAVLLLRSVVMIRVIVQS</sequence>
<comment type="caution">
    <text evidence="1">The sequence shown here is derived from an EMBL/GenBank/DDBJ whole genome shotgun (WGS) entry which is preliminary data.</text>
</comment>
<gene>
    <name evidence="1" type="ORF">GND10_004552</name>
</gene>